<organism evidence="2 3">
    <name type="scientific">Friedmanniella luteola</name>
    <dbReference type="NCBI Taxonomy" id="546871"/>
    <lineage>
        <taxon>Bacteria</taxon>
        <taxon>Bacillati</taxon>
        <taxon>Actinomycetota</taxon>
        <taxon>Actinomycetes</taxon>
        <taxon>Propionibacteriales</taxon>
        <taxon>Nocardioidaceae</taxon>
        <taxon>Friedmanniella</taxon>
    </lineage>
</organism>
<dbReference type="PANTHER" id="PTHR21310">
    <property type="entry name" value="AMINOGLYCOSIDE PHOSPHOTRANSFERASE-RELATED-RELATED"/>
    <property type="match status" value="1"/>
</dbReference>
<feature type="domain" description="Aminoglycoside phosphotransferase" evidence="1">
    <location>
        <begin position="30"/>
        <end position="262"/>
    </location>
</feature>
<dbReference type="EMBL" id="LT629749">
    <property type="protein sequence ID" value="SDS57320.1"/>
    <property type="molecule type" value="Genomic_DNA"/>
</dbReference>
<keyword evidence="2" id="KW-0808">Transferase</keyword>
<dbReference type="InterPro" id="IPR011009">
    <property type="entry name" value="Kinase-like_dom_sf"/>
</dbReference>
<dbReference type="Pfam" id="PF01636">
    <property type="entry name" value="APH"/>
    <property type="match status" value="1"/>
</dbReference>
<evidence type="ECO:0000259" key="1">
    <source>
        <dbReference type="Pfam" id="PF01636"/>
    </source>
</evidence>
<dbReference type="InterPro" id="IPR051678">
    <property type="entry name" value="AGP_Transferase"/>
</dbReference>
<dbReference type="Gene3D" id="3.90.1200.10">
    <property type="match status" value="1"/>
</dbReference>
<gene>
    <name evidence="2" type="ORF">SAMN04488543_1982</name>
</gene>
<dbReference type="Proteomes" id="UP000199092">
    <property type="component" value="Chromosome I"/>
</dbReference>
<reference evidence="2 3" key="1">
    <citation type="submission" date="2016-10" db="EMBL/GenBank/DDBJ databases">
        <authorList>
            <person name="de Groot N.N."/>
        </authorList>
    </citation>
    <scope>NUCLEOTIDE SEQUENCE [LARGE SCALE GENOMIC DNA]</scope>
    <source>
        <strain evidence="2 3">DSM 21741</strain>
    </source>
</reference>
<dbReference type="PANTHER" id="PTHR21310:SF42">
    <property type="entry name" value="BIFUNCTIONAL AAC_APH"/>
    <property type="match status" value="1"/>
</dbReference>
<dbReference type="Gene3D" id="3.30.200.20">
    <property type="entry name" value="Phosphorylase Kinase, domain 1"/>
    <property type="match status" value="1"/>
</dbReference>
<dbReference type="RefSeq" id="WP_091412528.1">
    <property type="nucleotide sequence ID" value="NZ_LT629749.1"/>
</dbReference>
<evidence type="ECO:0000313" key="3">
    <source>
        <dbReference type="Proteomes" id="UP000199092"/>
    </source>
</evidence>
<dbReference type="GO" id="GO:0016301">
    <property type="term" value="F:kinase activity"/>
    <property type="evidence" value="ECO:0007669"/>
    <property type="project" value="UniProtKB-KW"/>
</dbReference>
<keyword evidence="3" id="KW-1185">Reference proteome</keyword>
<dbReference type="InterPro" id="IPR002575">
    <property type="entry name" value="Aminoglycoside_PTrfase"/>
</dbReference>
<name>A0A1H1TAT6_9ACTN</name>
<dbReference type="OrthoDB" id="9797603at2"/>
<dbReference type="AlphaFoldDB" id="A0A1H1TAT6"/>
<accession>A0A1H1TAT6</accession>
<keyword evidence="2" id="KW-0418">Kinase</keyword>
<dbReference type="SUPFAM" id="SSF56112">
    <property type="entry name" value="Protein kinase-like (PK-like)"/>
    <property type="match status" value="1"/>
</dbReference>
<proteinExistence type="predicted"/>
<evidence type="ECO:0000313" key="2">
    <source>
        <dbReference type="EMBL" id="SDS57320.1"/>
    </source>
</evidence>
<sequence length="297" mass="31915">MRTPPAEVEVDVELVETLLRSQFPAVTGEVRIVASGWDNVIARVGPDLCVRMPRRALSAPLVQHEAEWLARLAPGLPADVPTPVAIGRPGPRYPWTWLLCPWFEGRPLAEVEVEDRAVVASQLGAFVAALHGPAPAEAPVSPWRGIPLADVESRLLERLEQIPPSDAATLRAVWDQCAGAPPHAGPPVWLHGDLHPLNVLARSGAAPGLRAVIDWGDLCCGDPATDLAIAWLGFDEPGRAAFRSAVSSRHPTDDPVWDRAAAWAVSLGVLFLLDAEPGTTAHAVGDHLLTQLRTPRR</sequence>
<protein>
    <submittedName>
        <fullName evidence="2">Predicted kinase, aminoglycoside phosphotransferase (APT) family</fullName>
    </submittedName>
</protein>
<dbReference type="CDD" id="cd05155">
    <property type="entry name" value="APH_ChoK_like_1"/>
    <property type="match status" value="1"/>
</dbReference>